<dbReference type="EMBL" id="UOGJ01000153">
    <property type="protein sequence ID" value="VAX38242.1"/>
    <property type="molecule type" value="Genomic_DNA"/>
</dbReference>
<reference evidence="6" key="1">
    <citation type="submission" date="2018-06" db="EMBL/GenBank/DDBJ databases">
        <authorList>
            <person name="Zhirakovskaya E."/>
        </authorList>
    </citation>
    <scope>NUCLEOTIDE SEQUENCE</scope>
</reference>
<organism evidence="6">
    <name type="scientific">hydrothermal vent metagenome</name>
    <dbReference type="NCBI Taxonomy" id="652676"/>
    <lineage>
        <taxon>unclassified sequences</taxon>
        <taxon>metagenomes</taxon>
        <taxon>ecological metagenomes</taxon>
    </lineage>
</organism>
<dbReference type="NCBIfam" id="TIGR01798">
    <property type="entry name" value="cit_synth_I"/>
    <property type="match status" value="1"/>
</dbReference>
<comment type="similarity">
    <text evidence="2">Belongs to the citrate synthase family.</text>
</comment>
<dbReference type="PRINTS" id="PR00143">
    <property type="entry name" value="CITRTSNTHASE"/>
</dbReference>
<dbReference type="InterPro" id="IPR010953">
    <property type="entry name" value="Citrate_synthase_typ-I"/>
</dbReference>
<dbReference type="PANTHER" id="PTHR42871:SF1">
    <property type="entry name" value="CITRATE SYNTHASE"/>
    <property type="match status" value="1"/>
</dbReference>
<dbReference type="CDD" id="cd06114">
    <property type="entry name" value="EcCS_like"/>
    <property type="match status" value="1"/>
</dbReference>
<comment type="pathway">
    <text evidence="1">Carbohydrate metabolism; tricarboxylic acid cycle; isocitrate from oxaloacetate: step 1/2.</text>
</comment>
<evidence type="ECO:0000256" key="1">
    <source>
        <dbReference type="ARBA" id="ARBA00004751"/>
    </source>
</evidence>
<dbReference type="EC" id="2.3.3.16" evidence="3"/>
<evidence type="ECO:0000256" key="4">
    <source>
        <dbReference type="ARBA" id="ARBA00022532"/>
    </source>
</evidence>
<dbReference type="Pfam" id="PF00285">
    <property type="entry name" value="Citrate_synt"/>
    <property type="match status" value="1"/>
</dbReference>
<gene>
    <name evidence="6" type="ORF">MNBD_UNCLBAC01-2024</name>
</gene>
<proteinExistence type="inferred from homology"/>
<dbReference type="InterPro" id="IPR024176">
    <property type="entry name" value="Citrate_synthase_bac-typ"/>
</dbReference>
<dbReference type="InterPro" id="IPR019810">
    <property type="entry name" value="Citrate_synthase_AS"/>
</dbReference>
<dbReference type="SUPFAM" id="SSF48256">
    <property type="entry name" value="Citrate synthase"/>
    <property type="match status" value="1"/>
</dbReference>
<dbReference type="Gene3D" id="1.10.230.10">
    <property type="entry name" value="Cytochrome P450-Terp, domain 2"/>
    <property type="match status" value="1"/>
</dbReference>
<dbReference type="GO" id="GO:0005737">
    <property type="term" value="C:cytoplasm"/>
    <property type="evidence" value="ECO:0007669"/>
    <property type="project" value="InterPro"/>
</dbReference>
<sequence length="429" mass="48376">MGEMAQIILDGKTYEFPVIEGTEKEKAIDITKLRAESSYITIDNGFGNTGACTSAITFLDGEKGILRYRGIPIEQVTENLNFIETSYLLLHGELPSKEDLEKFTKSFIEQMPLHPDMLNFFEGYPKDGHPMGLLSAMVCSLSGYYPELLKPEPTQEEIKAMAAELLAKVATISAYTYRKSLGQELVGPEPDLSYVENFLHMMFSTKEKIYQIDPTVVSALEALLILHADHEQNCSTSTVRMVGSSWANLFASISAGVGALWGPLHGGANQKVVEMLEDIQKDGGCIDKFIARAKDPNDKYRLMGFGHRVYKNFDPRAKIIKKRLDDMFENLGITDPLLDVAVKLEKAVLKDDYFSQRKLYPNVDFYSGIIYKAIGIPTEMFPVMFAIGRMPGWIAHWKEMKGNSKSKICRPRQIYTGYTERDYVSMENR</sequence>
<dbReference type="FunFam" id="1.10.230.10:FF:000002">
    <property type="entry name" value="Citrate synthase"/>
    <property type="match status" value="1"/>
</dbReference>
<dbReference type="Gene3D" id="1.10.580.10">
    <property type="entry name" value="Citrate Synthase, domain 1"/>
    <property type="match status" value="1"/>
</dbReference>
<dbReference type="PIRSF" id="PIRSF001369">
    <property type="entry name" value="Citrate_synth"/>
    <property type="match status" value="1"/>
</dbReference>
<evidence type="ECO:0000313" key="6">
    <source>
        <dbReference type="EMBL" id="VAX38242.1"/>
    </source>
</evidence>
<dbReference type="UniPathway" id="UPA00223">
    <property type="reaction ID" value="UER00717"/>
</dbReference>
<keyword evidence="6" id="KW-0012">Acyltransferase</keyword>
<accession>A0A3B1DBU8</accession>
<evidence type="ECO:0000256" key="3">
    <source>
        <dbReference type="ARBA" id="ARBA00012972"/>
    </source>
</evidence>
<evidence type="ECO:0000256" key="5">
    <source>
        <dbReference type="ARBA" id="ARBA00022679"/>
    </source>
</evidence>
<name>A0A3B1DBU8_9ZZZZ</name>
<dbReference type="PANTHER" id="PTHR42871">
    <property type="entry name" value="CITRATE SYNTHASE"/>
    <property type="match status" value="1"/>
</dbReference>
<keyword evidence="5 6" id="KW-0808">Transferase</keyword>
<dbReference type="GO" id="GO:0006099">
    <property type="term" value="P:tricarboxylic acid cycle"/>
    <property type="evidence" value="ECO:0007669"/>
    <property type="project" value="UniProtKB-UniPathway"/>
</dbReference>
<dbReference type="GO" id="GO:0036440">
    <property type="term" value="F:citrate synthase activity"/>
    <property type="evidence" value="ECO:0007669"/>
    <property type="project" value="UniProtKB-EC"/>
</dbReference>
<protein>
    <recommendedName>
        <fullName evidence="3">citrate synthase (unknown stereospecificity)</fullName>
        <ecNumber evidence="3">2.3.3.16</ecNumber>
    </recommendedName>
</protein>
<dbReference type="InterPro" id="IPR002020">
    <property type="entry name" value="Citrate_synthase"/>
</dbReference>
<dbReference type="NCBIfam" id="NF004126">
    <property type="entry name" value="PRK05614.1"/>
    <property type="match status" value="1"/>
</dbReference>
<keyword evidence="4" id="KW-0816">Tricarboxylic acid cycle</keyword>
<dbReference type="InterPro" id="IPR016142">
    <property type="entry name" value="Citrate_synth-like_lrg_a-sub"/>
</dbReference>
<evidence type="ECO:0000256" key="2">
    <source>
        <dbReference type="ARBA" id="ARBA00010566"/>
    </source>
</evidence>
<dbReference type="Gene3D" id="2.20.28.60">
    <property type="match status" value="1"/>
</dbReference>
<dbReference type="InterPro" id="IPR036969">
    <property type="entry name" value="Citrate_synthase_sf"/>
</dbReference>
<dbReference type="PROSITE" id="PS00480">
    <property type="entry name" value="CITRATE_SYNTHASE"/>
    <property type="match status" value="1"/>
</dbReference>
<dbReference type="InterPro" id="IPR016143">
    <property type="entry name" value="Citrate_synth-like_sm_a-sub"/>
</dbReference>
<dbReference type="AlphaFoldDB" id="A0A3B1DBU8"/>